<dbReference type="PANTHER" id="PTHR30313:SF2">
    <property type="entry name" value="DNA PRIMASE"/>
    <property type="match status" value="1"/>
</dbReference>
<evidence type="ECO:0000259" key="4">
    <source>
        <dbReference type="SMART" id="SM00400"/>
    </source>
</evidence>
<dbReference type="PANTHER" id="PTHR30313">
    <property type="entry name" value="DNA PRIMASE"/>
    <property type="match status" value="1"/>
</dbReference>
<name>A0A9X3I7E5_9SPHI</name>
<dbReference type="InterPro" id="IPR050219">
    <property type="entry name" value="DnaG_primase"/>
</dbReference>
<keyword evidence="3" id="KW-0862">Zinc</keyword>
<dbReference type="SMART" id="SM00400">
    <property type="entry name" value="ZnF_CHCC"/>
    <property type="match status" value="1"/>
</dbReference>
<evidence type="ECO:0000256" key="2">
    <source>
        <dbReference type="ARBA" id="ARBA00022771"/>
    </source>
</evidence>
<keyword evidence="1" id="KW-0479">Metal-binding</keyword>
<organism evidence="5 6">
    <name type="scientific">Pedobacter agri</name>
    <dbReference type="NCBI Taxonomy" id="454586"/>
    <lineage>
        <taxon>Bacteria</taxon>
        <taxon>Pseudomonadati</taxon>
        <taxon>Bacteroidota</taxon>
        <taxon>Sphingobacteriia</taxon>
        <taxon>Sphingobacteriales</taxon>
        <taxon>Sphingobacteriaceae</taxon>
        <taxon>Pedobacter</taxon>
    </lineage>
</organism>
<protein>
    <submittedName>
        <fullName evidence="5">Toprim domain-containing protein</fullName>
    </submittedName>
</protein>
<evidence type="ECO:0000313" key="5">
    <source>
        <dbReference type="EMBL" id="MCX3263682.1"/>
    </source>
</evidence>
<dbReference type="EMBL" id="JAPJUH010000001">
    <property type="protein sequence ID" value="MCX3263682.1"/>
    <property type="molecule type" value="Genomic_DNA"/>
</dbReference>
<dbReference type="InterPro" id="IPR036977">
    <property type="entry name" value="DNA_primase_Znf_CHC2"/>
</dbReference>
<dbReference type="InterPro" id="IPR002694">
    <property type="entry name" value="Znf_CHC2"/>
</dbReference>
<dbReference type="Pfam" id="PF01807">
    <property type="entry name" value="Zn_ribbon_DnaG"/>
    <property type="match status" value="1"/>
</dbReference>
<dbReference type="GO" id="GO:0003899">
    <property type="term" value="F:DNA-directed RNA polymerase activity"/>
    <property type="evidence" value="ECO:0007669"/>
    <property type="project" value="InterPro"/>
</dbReference>
<keyword evidence="6" id="KW-1185">Reference proteome</keyword>
<dbReference type="Proteomes" id="UP001142592">
    <property type="component" value="Unassembled WGS sequence"/>
</dbReference>
<dbReference type="RefSeq" id="WP_010602852.1">
    <property type="nucleotide sequence ID" value="NZ_JAPJUH010000001.1"/>
</dbReference>
<dbReference type="SUPFAM" id="SSF57783">
    <property type="entry name" value="Zinc beta-ribbon"/>
    <property type="match status" value="1"/>
</dbReference>
<reference evidence="5" key="1">
    <citation type="submission" date="2022-11" db="EMBL/GenBank/DDBJ databases">
        <authorList>
            <person name="Graham C."/>
            <person name="Newman J.D."/>
        </authorList>
    </citation>
    <scope>NUCLEOTIDE SEQUENCE</scope>
    <source>
        <strain evidence="5">DSM 19486</strain>
    </source>
</reference>
<dbReference type="Gene3D" id="3.90.580.10">
    <property type="entry name" value="Zinc finger, CHC2-type domain"/>
    <property type="match status" value="1"/>
</dbReference>
<feature type="domain" description="Zinc finger CHC2-type" evidence="4">
    <location>
        <begin position="45"/>
        <end position="92"/>
    </location>
</feature>
<dbReference type="Gene3D" id="3.40.1360.10">
    <property type="match status" value="1"/>
</dbReference>
<dbReference type="Pfam" id="PF13155">
    <property type="entry name" value="Toprim_2"/>
    <property type="match status" value="1"/>
</dbReference>
<sequence length="318" mass="36071">MENHRFDLNQIRENVNLVDTLSRLGYEPLRKSGGELFYLSMLRDNDSAPSFCVNEKAGLWYDHGMGRGGNVIDFAVHFWPNLTFKQAVEELIKVSGNSVNEIQGRPFVPRQTELILHLPSYIIRESKELGGNKSISNYLQGRGVMDVSANHLKELYYSVKLKDGTRREMFAAGWQNELGGWEVRNAYFKGCLGKKAMSFIPGNPETIVLFEGMLDFLSWKKLSPLQDASILVLNSLSFLDYAIQRAGKYRTIELFFDHDSAGKKATLLALSQLPQAVDQSAKYEGYNDFNEKLTAMIHAEKDPVIRKANPNNVPLRNR</sequence>
<comment type="caution">
    <text evidence="5">The sequence shown here is derived from an EMBL/GenBank/DDBJ whole genome shotgun (WGS) entry which is preliminary data.</text>
</comment>
<dbReference type="GO" id="GO:0006269">
    <property type="term" value="P:DNA replication, synthesis of primer"/>
    <property type="evidence" value="ECO:0007669"/>
    <property type="project" value="TreeGrafter"/>
</dbReference>
<evidence type="ECO:0000256" key="3">
    <source>
        <dbReference type="ARBA" id="ARBA00022833"/>
    </source>
</evidence>
<accession>A0A9X3I7E5</accession>
<dbReference type="SUPFAM" id="SSF56731">
    <property type="entry name" value="DNA primase core"/>
    <property type="match status" value="1"/>
</dbReference>
<dbReference type="GO" id="GO:0005737">
    <property type="term" value="C:cytoplasm"/>
    <property type="evidence" value="ECO:0007669"/>
    <property type="project" value="TreeGrafter"/>
</dbReference>
<evidence type="ECO:0000256" key="1">
    <source>
        <dbReference type="ARBA" id="ARBA00022723"/>
    </source>
</evidence>
<proteinExistence type="predicted"/>
<dbReference type="GO" id="GO:0003677">
    <property type="term" value="F:DNA binding"/>
    <property type="evidence" value="ECO:0007669"/>
    <property type="project" value="InterPro"/>
</dbReference>
<evidence type="ECO:0000313" key="6">
    <source>
        <dbReference type="Proteomes" id="UP001142592"/>
    </source>
</evidence>
<gene>
    <name evidence="5" type="ORF">OQZ29_02940</name>
</gene>
<dbReference type="GO" id="GO:0008270">
    <property type="term" value="F:zinc ion binding"/>
    <property type="evidence" value="ECO:0007669"/>
    <property type="project" value="UniProtKB-KW"/>
</dbReference>
<keyword evidence="2" id="KW-0863">Zinc-finger</keyword>
<dbReference type="AlphaFoldDB" id="A0A9X3I7E5"/>